<evidence type="ECO:0000259" key="2">
    <source>
        <dbReference type="Pfam" id="PF20500"/>
    </source>
</evidence>
<dbReference type="InterPro" id="IPR016024">
    <property type="entry name" value="ARM-type_fold"/>
</dbReference>
<organism evidence="3 4">
    <name type="scientific">Naegleria lovaniensis</name>
    <name type="common">Amoeba</name>
    <dbReference type="NCBI Taxonomy" id="51637"/>
    <lineage>
        <taxon>Eukaryota</taxon>
        <taxon>Discoba</taxon>
        <taxon>Heterolobosea</taxon>
        <taxon>Tetramitia</taxon>
        <taxon>Eutetramitia</taxon>
        <taxon>Vahlkampfiidae</taxon>
        <taxon>Naegleria</taxon>
    </lineage>
</organism>
<reference evidence="3 4" key="1">
    <citation type="journal article" date="2018" name="BMC Genomics">
        <title>The genome of Naegleria lovaniensis, the basis for a comparative approach to unravel pathogenicity factors of the human pathogenic amoeba N. fowleri.</title>
        <authorList>
            <person name="Liechti N."/>
            <person name="Schurch N."/>
            <person name="Bruggmann R."/>
            <person name="Wittwer M."/>
        </authorList>
    </citation>
    <scope>NUCLEOTIDE SEQUENCE [LARGE SCALE GENOMIC DNA]</scope>
    <source>
        <strain evidence="3 4">ATCC 30569</strain>
    </source>
</reference>
<sequence length="758" mass="85892">MQALDRHLLDLHTVLEEGEKCTALLNPISIVSDMNDFCSRLSSDDIGLCSSILFHEEKGIFAYVNRSLTLYPSSIGGNKTMTLSRKAIFDFLLNYIKIAKERILEHVLVIKRWCVNVFRRESSNQVRLATIPPLIKLLIILMENDSPLLISKSSSSSSESDEAGTSSTTNDDATKNNNQMETDERNENSTTGESSSAVATLSNRSPAESDTSLNIREVFQVYFKEFQRLGNNGNQTLKGSILHLLGVLCEYFPGETHMYQQQMLSLLMSTLLNQSKKAKPEPQLIASTFRGLSHFLSQFGGSVEEGSTYIKPLYQLLCTSLELVNETRYDVPKSALILLAKHAFQFKEYLTVDAEKMFDRLSTLCSHRNDKVRKNAFPALESFLAQISYELIRDGGRKLESNLRTFKNLMQKFKGLLSLNFSDVSVQSSTAPSINPNINKYFLSIAIRSFGQFALPMKKFLTQNDMKIILRQLLKLSDQLLTRSQEQLEESVSHIPSFLSAFANIILELDIVDSWIMDSLEKISGILFLVYPKQYLFPKYKYANYSAFVKLLIALYMKERALGNFLDRIVFQCMTLTISSVTSLVTTNDVNTNTNSMASDQPPSLYEEYLDLWYNILNPKNIKLGDWNYPWVDLTLSEDLIEHLHSIVYDKLIEVIMQMISKFDLRCTHASTLSGDGSTSGNSVTTATGQVVDEGTAILQDALIPSNAKDMELFLNLVEFSKRFLKKCKPKHFLRWNYLAFPTPRNSVTIAFGKHFIF</sequence>
<evidence type="ECO:0000256" key="1">
    <source>
        <dbReference type="SAM" id="MobiDB-lite"/>
    </source>
</evidence>
<comment type="caution">
    <text evidence="3">The sequence shown here is derived from an EMBL/GenBank/DDBJ whole genome shotgun (WGS) entry which is preliminary data.</text>
</comment>
<evidence type="ECO:0000313" key="3">
    <source>
        <dbReference type="EMBL" id="KAG2383043.1"/>
    </source>
</evidence>
<dbReference type="EMBL" id="PYSW02000022">
    <property type="protein sequence ID" value="KAG2383043.1"/>
    <property type="molecule type" value="Genomic_DNA"/>
</dbReference>
<feature type="domain" description="DNA-PKcs N-terminal" evidence="2">
    <location>
        <begin position="48"/>
        <end position="141"/>
    </location>
</feature>
<feature type="region of interest" description="Disordered" evidence="1">
    <location>
        <begin position="151"/>
        <end position="208"/>
    </location>
</feature>
<keyword evidence="4" id="KW-1185">Reference proteome</keyword>
<dbReference type="RefSeq" id="XP_044548722.1">
    <property type="nucleotide sequence ID" value="XM_044694714.1"/>
</dbReference>
<dbReference type="SUPFAM" id="SSF48371">
    <property type="entry name" value="ARM repeat"/>
    <property type="match status" value="1"/>
</dbReference>
<dbReference type="Pfam" id="PF20500">
    <property type="entry name" value="DNA-PKcs_N"/>
    <property type="match status" value="2"/>
</dbReference>
<gene>
    <name evidence="3" type="ORF">C9374_005010</name>
</gene>
<dbReference type="AlphaFoldDB" id="A0AA88KKI5"/>
<feature type="domain" description="DNA-PKcs N-terminal" evidence="2">
    <location>
        <begin position="208"/>
        <end position="738"/>
    </location>
</feature>
<dbReference type="GeneID" id="68097465"/>
<evidence type="ECO:0000313" key="4">
    <source>
        <dbReference type="Proteomes" id="UP000816034"/>
    </source>
</evidence>
<dbReference type="InterPro" id="IPR046804">
    <property type="entry name" value="DNA-PKcs_N"/>
</dbReference>
<dbReference type="Gene3D" id="1.25.10.10">
    <property type="entry name" value="Leucine-rich Repeat Variant"/>
    <property type="match status" value="1"/>
</dbReference>
<proteinExistence type="predicted"/>
<accession>A0AA88KKI5</accession>
<feature type="compositionally biased region" description="Low complexity" evidence="1">
    <location>
        <begin position="151"/>
        <end position="169"/>
    </location>
</feature>
<dbReference type="Proteomes" id="UP000816034">
    <property type="component" value="Unassembled WGS sequence"/>
</dbReference>
<dbReference type="InterPro" id="IPR011989">
    <property type="entry name" value="ARM-like"/>
</dbReference>
<name>A0AA88KKI5_NAELO</name>
<protein>
    <recommendedName>
        <fullName evidence="2">DNA-PKcs N-terminal domain-containing protein</fullName>
    </recommendedName>
</protein>
<feature type="compositionally biased region" description="Polar residues" evidence="1">
    <location>
        <begin position="188"/>
        <end position="208"/>
    </location>
</feature>